<dbReference type="Proteomes" id="UP001172778">
    <property type="component" value="Unassembled WGS sequence"/>
</dbReference>
<dbReference type="Gene3D" id="3.40.190.10">
    <property type="entry name" value="Periplasmic binding protein-like II"/>
    <property type="match status" value="2"/>
</dbReference>
<protein>
    <submittedName>
        <fullName evidence="1">Transporter substrate-binding domain-containing protein</fullName>
    </submittedName>
</protein>
<sequence length="266" mass="30170">MARNRFARRLSDRTTGQLLSLFAGWLALACLAVVEAAPIKVCFEGDIGTSLTSPTDATRINWVFDRLTEKTGLRFDVNGTSWPRCLKEVELGTSDAAAWASYTPQRAVFSVFPTTPAGQVDESRRLFVSHYEVYFRSDTGFDWQKGKFSGPVKRVASHPGYSINHQLNDLGVEIDLTSDLINSVRKLLAGRVDAVVSFSDSMDSLRKQNTEWTDKIRRANEPMVKKSYYLIFSRSYYQRANREAETIWGELVNIRDSSEYRRILGE</sequence>
<proteinExistence type="predicted"/>
<accession>A0ABT7DX27</accession>
<evidence type="ECO:0000313" key="1">
    <source>
        <dbReference type="EMBL" id="MDK2123638.1"/>
    </source>
</evidence>
<dbReference type="RefSeq" id="WP_284099937.1">
    <property type="nucleotide sequence ID" value="NZ_JARRAF010000005.1"/>
</dbReference>
<reference evidence="1" key="1">
    <citation type="submission" date="2023-03" db="EMBL/GenBank/DDBJ databases">
        <title>Chitinimonas shenzhenensis gen. nov., sp. nov., a novel member of family Burkholderiaceae isolated from activated sludge collected in Shen Zhen, China.</title>
        <authorList>
            <person name="Wang X."/>
        </authorList>
    </citation>
    <scope>NUCLEOTIDE SEQUENCE</scope>
    <source>
        <strain evidence="1">DQS-5</strain>
    </source>
</reference>
<gene>
    <name evidence="1" type="ORF">PZA18_06215</name>
</gene>
<comment type="caution">
    <text evidence="1">The sequence shown here is derived from an EMBL/GenBank/DDBJ whole genome shotgun (WGS) entry which is preliminary data.</text>
</comment>
<evidence type="ECO:0000313" key="2">
    <source>
        <dbReference type="Proteomes" id="UP001172778"/>
    </source>
</evidence>
<keyword evidence="2" id="KW-1185">Reference proteome</keyword>
<dbReference type="PROSITE" id="PS51257">
    <property type="entry name" value="PROKAR_LIPOPROTEIN"/>
    <property type="match status" value="1"/>
</dbReference>
<dbReference type="EMBL" id="JARRAF010000005">
    <property type="protein sequence ID" value="MDK2123638.1"/>
    <property type="molecule type" value="Genomic_DNA"/>
</dbReference>
<name>A0ABT7DX27_9NEIS</name>
<organism evidence="1 2">
    <name type="scientific">Parachitinimonas caeni</name>
    <dbReference type="NCBI Taxonomy" id="3031301"/>
    <lineage>
        <taxon>Bacteria</taxon>
        <taxon>Pseudomonadati</taxon>
        <taxon>Pseudomonadota</taxon>
        <taxon>Betaproteobacteria</taxon>
        <taxon>Neisseriales</taxon>
        <taxon>Chitinibacteraceae</taxon>
        <taxon>Parachitinimonas</taxon>
    </lineage>
</organism>
<dbReference type="SUPFAM" id="SSF53850">
    <property type="entry name" value="Periplasmic binding protein-like II"/>
    <property type="match status" value="1"/>
</dbReference>